<accession>A0A1H9SG49</accession>
<feature type="domain" description="NACHT N-terminal Helical" evidence="1">
    <location>
        <begin position="2"/>
        <end position="189"/>
    </location>
</feature>
<evidence type="ECO:0000259" key="1">
    <source>
        <dbReference type="Pfam" id="PF22738"/>
    </source>
</evidence>
<keyword evidence="3" id="KW-1185">Reference proteome</keyword>
<gene>
    <name evidence="2" type="ORF">SAMN04487818_105441</name>
</gene>
<protein>
    <recommendedName>
        <fullName evidence="1">NACHT N-terminal Helical domain-containing protein</fullName>
    </recommendedName>
</protein>
<dbReference type="AlphaFoldDB" id="A0A1H9SG49"/>
<dbReference type="Proteomes" id="UP000199051">
    <property type="component" value="Unassembled WGS sequence"/>
</dbReference>
<dbReference type="Pfam" id="PF22738">
    <property type="entry name" value="NNH7"/>
    <property type="match status" value="1"/>
</dbReference>
<proteinExistence type="predicted"/>
<name>A0A1H9SG49_9PSEU</name>
<dbReference type="STRING" id="155974.SAMN04487818_105441"/>
<reference evidence="3" key="1">
    <citation type="submission" date="2016-10" db="EMBL/GenBank/DDBJ databases">
        <authorList>
            <person name="Varghese N."/>
            <person name="Submissions S."/>
        </authorList>
    </citation>
    <scope>NUCLEOTIDE SEQUENCE [LARGE SCALE GENOMIC DNA]</scope>
    <source>
        <strain evidence="3">DSM 44260</strain>
    </source>
</reference>
<organism evidence="2 3">
    <name type="scientific">Actinokineospora terrae</name>
    <dbReference type="NCBI Taxonomy" id="155974"/>
    <lineage>
        <taxon>Bacteria</taxon>
        <taxon>Bacillati</taxon>
        <taxon>Actinomycetota</taxon>
        <taxon>Actinomycetes</taxon>
        <taxon>Pseudonocardiales</taxon>
        <taxon>Pseudonocardiaceae</taxon>
        <taxon>Actinokineospora</taxon>
    </lineage>
</organism>
<evidence type="ECO:0000313" key="2">
    <source>
        <dbReference type="EMBL" id="SER83954.1"/>
    </source>
</evidence>
<dbReference type="EMBL" id="FOGI01000005">
    <property type="protein sequence ID" value="SER83954.1"/>
    <property type="molecule type" value="Genomic_DNA"/>
</dbReference>
<dbReference type="InterPro" id="IPR054567">
    <property type="entry name" value="NNH7"/>
</dbReference>
<sequence>MTRLNALLGGVILASGPLSLVAAVFGAIWGMGDQKSEAMTGIRGALDALGDRLMGTSGVHRQDLVVAAHSTIVLSAYSAAVAAHLGVDLADEQKATIADLRRAEGQTFVDALYTAEIPTPSAVVGFEANTAELDGWARRVGVTVFDVFDVRGDWPSVNRHIINDFCDRYRSHFLELATKVPEFKIWSDQVTAANLARGLAAITGPARPRSRLIRSNACSGACRSPL</sequence>
<evidence type="ECO:0000313" key="3">
    <source>
        <dbReference type="Proteomes" id="UP000199051"/>
    </source>
</evidence>